<protein>
    <recommendedName>
        <fullName evidence="1">WIBG Mago-binding domain-containing protein</fullName>
    </recommendedName>
</protein>
<dbReference type="Pfam" id="PF09282">
    <property type="entry name" value="Mago-bind"/>
    <property type="match status" value="1"/>
</dbReference>
<dbReference type="EMBL" id="GL377565">
    <property type="protein sequence ID" value="EFJ38062.1"/>
    <property type="molecule type" value="Genomic_DNA"/>
</dbReference>
<evidence type="ECO:0000313" key="2">
    <source>
        <dbReference type="EMBL" id="EFJ31798.1"/>
    </source>
</evidence>
<gene>
    <name evidence="3" type="ORF">SELMODRAFT_74160</name>
    <name evidence="2" type="ORF">SELMODRAFT_87032</name>
</gene>
<dbReference type="AlphaFoldDB" id="D8QN86"/>
<dbReference type="Gramene" id="EFJ31798">
    <property type="protein sequence ID" value="EFJ31798"/>
    <property type="gene ID" value="SELMODRAFT_87032"/>
</dbReference>
<dbReference type="InterPro" id="IPR015362">
    <property type="entry name" value="WIBG_mago-bd"/>
</dbReference>
<dbReference type="SMART" id="SM01273">
    <property type="entry name" value="Mago-bind"/>
    <property type="match status" value="1"/>
</dbReference>
<dbReference type="InterPro" id="IPR036348">
    <property type="entry name" value="WIBG_N_sf"/>
</dbReference>
<dbReference type="InterPro" id="IPR039333">
    <property type="entry name" value="PYM1"/>
</dbReference>
<dbReference type="OrthoDB" id="21625at2759"/>
<dbReference type="KEGG" id="smo:SELMODRAFT_87032"/>
<reference evidence="3 4" key="1">
    <citation type="journal article" date="2011" name="Science">
        <title>The Selaginella genome identifies genetic changes associated with the evolution of vascular plants.</title>
        <authorList>
            <person name="Banks J.A."/>
            <person name="Nishiyama T."/>
            <person name="Hasebe M."/>
            <person name="Bowman J.L."/>
            <person name="Gribskov M."/>
            <person name="dePamphilis C."/>
            <person name="Albert V.A."/>
            <person name="Aono N."/>
            <person name="Aoyama T."/>
            <person name="Ambrose B.A."/>
            <person name="Ashton N.W."/>
            <person name="Axtell M.J."/>
            <person name="Barker E."/>
            <person name="Barker M.S."/>
            <person name="Bennetzen J.L."/>
            <person name="Bonawitz N.D."/>
            <person name="Chapple C."/>
            <person name="Cheng C."/>
            <person name="Correa L.G."/>
            <person name="Dacre M."/>
            <person name="DeBarry J."/>
            <person name="Dreyer I."/>
            <person name="Elias M."/>
            <person name="Engstrom E.M."/>
            <person name="Estelle M."/>
            <person name="Feng L."/>
            <person name="Finet C."/>
            <person name="Floyd S.K."/>
            <person name="Frommer W.B."/>
            <person name="Fujita T."/>
            <person name="Gramzow L."/>
            <person name="Gutensohn M."/>
            <person name="Harholt J."/>
            <person name="Hattori M."/>
            <person name="Heyl A."/>
            <person name="Hirai T."/>
            <person name="Hiwatashi Y."/>
            <person name="Ishikawa M."/>
            <person name="Iwata M."/>
            <person name="Karol K.G."/>
            <person name="Koehler B."/>
            <person name="Kolukisaoglu U."/>
            <person name="Kubo M."/>
            <person name="Kurata T."/>
            <person name="Lalonde S."/>
            <person name="Li K."/>
            <person name="Li Y."/>
            <person name="Litt A."/>
            <person name="Lyons E."/>
            <person name="Manning G."/>
            <person name="Maruyama T."/>
            <person name="Michael T.P."/>
            <person name="Mikami K."/>
            <person name="Miyazaki S."/>
            <person name="Morinaga S."/>
            <person name="Murata T."/>
            <person name="Mueller-Roeber B."/>
            <person name="Nelson D.R."/>
            <person name="Obara M."/>
            <person name="Oguri Y."/>
            <person name="Olmstead R.G."/>
            <person name="Onodera N."/>
            <person name="Petersen B.L."/>
            <person name="Pils B."/>
            <person name="Prigge M."/>
            <person name="Rensing S.A."/>
            <person name="Riano-Pachon D.M."/>
            <person name="Roberts A.W."/>
            <person name="Sato Y."/>
            <person name="Scheller H.V."/>
            <person name="Schulz B."/>
            <person name="Schulz C."/>
            <person name="Shakirov E.V."/>
            <person name="Shibagaki N."/>
            <person name="Shinohara N."/>
            <person name="Shippen D.E."/>
            <person name="Soerensen I."/>
            <person name="Sotooka R."/>
            <person name="Sugimoto N."/>
            <person name="Sugita M."/>
            <person name="Sumikawa N."/>
            <person name="Tanurdzic M."/>
            <person name="Theissen G."/>
            <person name="Ulvskov P."/>
            <person name="Wakazuki S."/>
            <person name="Weng J.K."/>
            <person name="Willats W.W."/>
            <person name="Wipf D."/>
            <person name="Wolf P.G."/>
            <person name="Yang L."/>
            <person name="Zimmer A.D."/>
            <person name="Zhu Q."/>
            <person name="Mitros T."/>
            <person name="Hellsten U."/>
            <person name="Loque D."/>
            <person name="Otillar R."/>
            <person name="Salamov A."/>
            <person name="Schmutz J."/>
            <person name="Shapiro H."/>
            <person name="Lindquist E."/>
            <person name="Lucas S."/>
            <person name="Rokhsar D."/>
            <person name="Grigoriev I.V."/>
        </authorList>
    </citation>
    <scope>NUCLEOTIDE SEQUENCE [LARGE SCALE GENOMIC DNA]</scope>
</reference>
<organism evidence="4">
    <name type="scientific">Selaginella moellendorffii</name>
    <name type="common">Spikemoss</name>
    <dbReference type="NCBI Taxonomy" id="88036"/>
    <lineage>
        <taxon>Eukaryota</taxon>
        <taxon>Viridiplantae</taxon>
        <taxon>Streptophyta</taxon>
        <taxon>Embryophyta</taxon>
        <taxon>Tracheophyta</taxon>
        <taxon>Lycopodiopsida</taxon>
        <taxon>Selaginellales</taxon>
        <taxon>Selaginellaceae</taxon>
        <taxon>Selaginella</taxon>
    </lineage>
</organism>
<accession>D8QN86</accession>
<dbReference type="EMBL" id="GL377573">
    <property type="protein sequence ID" value="EFJ31798.1"/>
    <property type="molecule type" value="Genomic_DNA"/>
</dbReference>
<dbReference type="InParanoid" id="D8QN86"/>
<proteinExistence type="predicted"/>
<keyword evidence="4" id="KW-1185">Reference proteome</keyword>
<dbReference type="Gramene" id="EFJ38062">
    <property type="protein sequence ID" value="EFJ38062"/>
    <property type="gene ID" value="SELMODRAFT_74160"/>
</dbReference>
<feature type="domain" description="WIBG Mago-binding" evidence="1">
    <location>
        <begin position="9"/>
        <end position="35"/>
    </location>
</feature>
<dbReference type="PANTHER" id="PTHR22959:SF0">
    <property type="entry name" value="PARTNER OF Y14 AND MAGO"/>
    <property type="match status" value="1"/>
</dbReference>
<evidence type="ECO:0000313" key="3">
    <source>
        <dbReference type="EMBL" id="EFJ38062.1"/>
    </source>
</evidence>
<dbReference type="GO" id="GO:1903259">
    <property type="term" value="P:exon-exon junction complex disassembly"/>
    <property type="evidence" value="ECO:0007669"/>
    <property type="project" value="InterPro"/>
</dbReference>
<evidence type="ECO:0000259" key="1">
    <source>
        <dbReference type="SMART" id="SM01273"/>
    </source>
</evidence>
<dbReference type="STRING" id="88036.D8QN86"/>
<dbReference type="KEGG" id="smo:SELMODRAFT_74160"/>
<name>D8QN86_SELML</name>
<dbReference type="Proteomes" id="UP000001514">
    <property type="component" value="Unassembled WGS sequence"/>
</dbReference>
<dbReference type="HOGENOM" id="CLU_3127795_0_0_1"/>
<evidence type="ECO:0000313" key="4">
    <source>
        <dbReference type="Proteomes" id="UP000001514"/>
    </source>
</evidence>
<dbReference type="PANTHER" id="PTHR22959">
    <property type="entry name" value="PYM PROTEIN"/>
    <property type="match status" value="1"/>
</dbReference>
<dbReference type="eggNOG" id="KOG4325">
    <property type="taxonomic scope" value="Eukaryota"/>
</dbReference>
<dbReference type="SUPFAM" id="SSF101931">
    <property type="entry name" value="Pym (Within the bgcn gene intron protein, WIBG), N-terminal domain"/>
    <property type="match status" value="1"/>
</dbReference>
<sequence>MGSEAKGGEERILPATRRPDGTMRKAVRIRAGYVAQEEVAIYQSKGALVS</sequence>